<dbReference type="InterPro" id="IPR012349">
    <property type="entry name" value="Split_barrel_FMN-bd"/>
</dbReference>
<dbReference type="Pfam" id="PF01243">
    <property type="entry name" value="PNPOx_N"/>
    <property type="match status" value="1"/>
</dbReference>
<dbReference type="AlphaFoldDB" id="A0A075MRR4"/>
<proteinExistence type="predicted"/>
<dbReference type="HOGENOM" id="CLU_1922684_0_0_2"/>
<keyword evidence="1" id="KW-0560">Oxidoreductase</keyword>
<dbReference type="GO" id="GO:0016627">
    <property type="term" value="F:oxidoreductase activity, acting on the CH-CH group of donors"/>
    <property type="evidence" value="ECO:0007669"/>
    <property type="project" value="TreeGrafter"/>
</dbReference>
<dbReference type="GO" id="GO:0005829">
    <property type="term" value="C:cytosol"/>
    <property type="evidence" value="ECO:0007669"/>
    <property type="project" value="TreeGrafter"/>
</dbReference>
<evidence type="ECO:0000259" key="2">
    <source>
        <dbReference type="Pfam" id="PF01243"/>
    </source>
</evidence>
<dbReference type="SUPFAM" id="SSF50475">
    <property type="entry name" value="FMN-binding split barrel"/>
    <property type="match status" value="1"/>
</dbReference>
<dbReference type="GO" id="GO:0070967">
    <property type="term" value="F:coenzyme F420 binding"/>
    <property type="evidence" value="ECO:0007669"/>
    <property type="project" value="TreeGrafter"/>
</dbReference>
<evidence type="ECO:0000313" key="4">
    <source>
        <dbReference type="Proteomes" id="UP000028194"/>
    </source>
</evidence>
<reference evidence="3 4" key="1">
    <citation type="journal article" date="2014" name="PLoS ONE">
        <title>Genome Sequence of Candidatus Nitrososphaera evergladensis from Group I.1b Enriched from Everglades Soil Reveals Novel Genomic Features of the Ammonia-Oxidizing Archaea.</title>
        <authorList>
            <person name="Zhalnina K.V."/>
            <person name="Dias R."/>
            <person name="Leonard M.T."/>
            <person name="Dorr de Quadros P."/>
            <person name="Camargo F.A."/>
            <person name="Drew J.C."/>
            <person name="Farmerie W.G."/>
            <person name="Daroub S.H."/>
            <person name="Triplett E.W."/>
        </authorList>
    </citation>
    <scope>NUCLEOTIDE SEQUENCE [LARGE SCALE GENOMIC DNA]</scope>
    <source>
        <strain evidence="3 4">SR1</strain>
    </source>
</reference>
<dbReference type="GeneID" id="41597488"/>
<dbReference type="PANTHER" id="PTHR35176">
    <property type="entry name" value="HEME OXYGENASE HI_0854-RELATED"/>
    <property type="match status" value="1"/>
</dbReference>
<organism evidence="3 4">
    <name type="scientific">Candidatus Nitrososphaera evergladensis SR1</name>
    <dbReference type="NCBI Taxonomy" id="1459636"/>
    <lineage>
        <taxon>Archaea</taxon>
        <taxon>Nitrososphaerota</taxon>
        <taxon>Nitrososphaeria</taxon>
        <taxon>Nitrososphaerales</taxon>
        <taxon>Nitrososphaeraceae</taxon>
        <taxon>Nitrososphaera</taxon>
    </lineage>
</organism>
<gene>
    <name evidence="3" type="ORF">NTE_01719</name>
</gene>
<feature type="domain" description="Pyridoxamine 5'-phosphate oxidase N-terminal" evidence="2">
    <location>
        <begin position="4"/>
        <end position="114"/>
    </location>
</feature>
<evidence type="ECO:0000256" key="1">
    <source>
        <dbReference type="ARBA" id="ARBA00023002"/>
    </source>
</evidence>
<dbReference type="eggNOG" id="arCOG00516">
    <property type="taxonomic scope" value="Archaea"/>
</dbReference>
<dbReference type="Proteomes" id="UP000028194">
    <property type="component" value="Chromosome"/>
</dbReference>
<dbReference type="InterPro" id="IPR052019">
    <property type="entry name" value="F420H2_bilvrd_red/Heme_oxyg"/>
</dbReference>
<dbReference type="Gene3D" id="2.30.110.10">
    <property type="entry name" value="Electron Transport, Fmn-binding Protein, Chain A"/>
    <property type="match status" value="1"/>
</dbReference>
<name>A0A075MRR4_9ARCH</name>
<keyword evidence="4" id="KW-1185">Reference proteome</keyword>
<dbReference type="KEGG" id="nev:NTE_01719"/>
<dbReference type="STRING" id="1459636.NTE_01719"/>
<dbReference type="EMBL" id="CP007174">
    <property type="protein sequence ID" value="AIF83780.1"/>
    <property type="molecule type" value="Genomic_DNA"/>
</dbReference>
<sequence length="132" mass="15199">MISFTKAEKEFLLANEACRLATCHDNTPHVVPVSYVFEDGAFYFATDLETRKLENLKKNDKVALVVDVYNSSVGNKAVCVQGKAEIIERGKEFARLYRIFHEKFEWVRREPWKEGEAPFVRVVPTTKVSWGI</sequence>
<accession>A0A075MRR4</accession>
<dbReference type="RefSeq" id="WP_148700488.1">
    <property type="nucleotide sequence ID" value="NZ_CP007174.1"/>
</dbReference>
<dbReference type="InterPro" id="IPR011576">
    <property type="entry name" value="Pyridox_Oxase_N"/>
</dbReference>
<protein>
    <submittedName>
        <fullName evidence="3">Putative flavin-nucleotide-binding protein</fullName>
    </submittedName>
</protein>
<evidence type="ECO:0000313" key="3">
    <source>
        <dbReference type="EMBL" id="AIF83780.1"/>
    </source>
</evidence>
<dbReference type="PANTHER" id="PTHR35176:SF6">
    <property type="entry name" value="HEME OXYGENASE HI_0854-RELATED"/>
    <property type="match status" value="1"/>
</dbReference>
<dbReference type="OrthoDB" id="4669at2157"/>